<sequence>MLFLRHNPALDRLNWLTTPKSFPSKKPKLRNRFWMGCDNLLHFRSRRDRTATETLEHGIRCL</sequence>
<dbReference type="EMBL" id="BK015384">
    <property type="protein sequence ID" value="DAE04191.1"/>
    <property type="molecule type" value="Genomic_DNA"/>
</dbReference>
<evidence type="ECO:0000313" key="1">
    <source>
        <dbReference type="EMBL" id="DAE04191.1"/>
    </source>
</evidence>
<name>A0A8S5PAJ6_9CAUD</name>
<organism evidence="1">
    <name type="scientific">Siphoviridae sp. ctmpG14</name>
    <dbReference type="NCBI Taxonomy" id="2825654"/>
    <lineage>
        <taxon>Viruses</taxon>
        <taxon>Duplodnaviria</taxon>
        <taxon>Heunggongvirae</taxon>
        <taxon>Uroviricota</taxon>
        <taxon>Caudoviricetes</taxon>
    </lineage>
</organism>
<reference evidence="1" key="1">
    <citation type="journal article" date="2021" name="Proc. Natl. Acad. Sci. U.S.A.">
        <title>A Catalog of Tens of Thousands of Viruses from Human Metagenomes Reveals Hidden Associations with Chronic Diseases.</title>
        <authorList>
            <person name="Tisza M.J."/>
            <person name="Buck C.B."/>
        </authorList>
    </citation>
    <scope>NUCLEOTIDE SEQUENCE</scope>
    <source>
        <strain evidence="1">CtmpG14</strain>
    </source>
</reference>
<accession>A0A8S5PAJ6</accession>
<protein>
    <submittedName>
        <fullName evidence="1">Uncharacterized protein</fullName>
    </submittedName>
</protein>
<proteinExistence type="predicted"/>